<keyword evidence="2" id="KW-0472">Membrane</keyword>
<feature type="region of interest" description="Disordered" evidence="1">
    <location>
        <begin position="420"/>
        <end position="525"/>
    </location>
</feature>
<protein>
    <submittedName>
        <fullName evidence="3">Uncharacterized protein</fullName>
    </submittedName>
</protein>
<comment type="caution">
    <text evidence="3">The sequence shown here is derived from an EMBL/GenBank/DDBJ whole genome shotgun (WGS) entry which is preliminary data.</text>
</comment>
<feature type="region of interest" description="Disordered" evidence="1">
    <location>
        <begin position="199"/>
        <end position="231"/>
    </location>
</feature>
<feature type="compositionally biased region" description="Basic and acidic residues" evidence="1">
    <location>
        <begin position="135"/>
        <end position="148"/>
    </location>
</feature>
<feature type="region of interest" description="Disordered" evidence="1">
    <location>
        <begin position="252"/>
        <end position="290"/>
    </location>
</feature>
<sequence length="525" mass="58990">MALHRKQRGIADNTPQFVRIPTSRASRSAGYSLHDAHPRAQRLFAKRYAHERSPKISSLQLRVCFILCVLLYFGAIYFADDIASFGRVVGSEQNSQNFFVHSLMPRGRGNMRVGRAVDAKKAEATSASTLAPAEPSDKDKQQVEHENSPEAADVAIETQTPETEMATAKMEVQATEPLKPEIAMHQDEQQGHDEQVLMHDDAPGDAIHPDDQGENSPGEQMYNHQPEDKPVANEKIYSNVPAEKIVENGQNYNQVPDTKPVESEQKYNNVPDTKPIENGRIYNNIPDTKPVENEQEYNNVLADNPVENEKIYDSVQADKPVENELKYNHVPEDKPIENEQKHNNIPADKLAENEQMHNRIPDTNPVKNEQIYDSVHADNPVENRQQYNHVPDNKPENVETILTKLVEHYKDQKPNEENLAASLAPEPLEKTQSRPTPAIRHPDAADVPVASPTLVESQHVGVEVDAKLEHPTRRENRKPSEDVRAANEHPKEAQHVGQQQFTETEPPASTPAQATESMTEHISDI</sequence>
<feature type="transmembrane region" description="Helical" evidence="2">
    <location>
        <begin position="59"/>
        <end position="79"/>
    </location>
</feature>
<gene>
    <name evidence="3" type="ORF">PHMEG_00034193</name>
</gene>
<dbReference type="EMBL" id="NBNE01012563">
    <property type="protein sequence ID" value="OWY95727.1"/>
    <property type="molecule type" value="Genomic_DNA"/>
</dbReference>
<keyword evidence="4" id="KW-1185">Reference proteome</keyword>
<accession>A0A225URK4</accession>
<dbReference type="STRING" id="4795.A0A225URK4"/>
<dbReference type="Proteomes" id="UP000198211">
    <property type="component" value="Unassembled WGS sequence"/>
</dbReference>
<reference evidence="4" key="1">
    <citation type="submission" date="2017-03" db="EMBL/GenBank/DDBJ databases">
        <title>Phytopthora megakarya and P. palmivora, two closely related causual agents of cacao black pod achieved similar genome size and gene model numbers by different mechanisms.</title>
        <authorList>
            <person name="Ali S."/>
            <person name="Shao J."/>
            <person name="Larry D.J."/>
            <person name="Kronmiller B."/>
            <person name="Shen D."/>
            <person name="Strem M.D."/>
            <person name="Melnick R.L."/>
            <person name="Guiltinan M.J."/>
            <person name="Tyler B.M."/>
            <person name="Meinhardt L.W."/>
            <person name="Bailey B.A."/>
        </authorList>
    </citation>
    <scope>NUCLEOTIDE SEQUENCE [LARGE SCALE GENOMIC DNA]</scope>
    <source>
        <strain evidence="4">zdho120</strain>
    </source>
</reference>
<dbReference type="OrthoDB" id="168427at2759"/>
<organism evidence="3 4">
    <name type="scientific">Phytophthora megakarya</name>
    <dbReference type="NCBI Taxonomy" id="4795"/>
    <lineage>
        <taxon>Eukaryota</taxon>
        <taxon>Sar</taxon>
        <taxon>Stramenopiles</taxon>
        <taxon>Oomycota</taxon>
        <taxon>Peronosporomycetes</taxon>
        <taxon>Peronosporales</taxon>
        <taxon>Peronosporaceae</taxon>
        <taxon>Phytophthora</taxon>
    </lineage>
</organism>
<feature type="compositionally biased region" description="Basic and acidic residues" evidence="1">
    <location>
        <begin position="462"/>
        <end position="494"/>
    </location>
</feature>
<proteinExistence type="predicted"/>
<evidence type="ECO:0000256" key="2">
    <source>
        <dbReference type="SAM" id="Phobius"/>
    </source>
</evidence>
<evidence type="ECO:0000256" key="1">
    <source>
        <dbReference type="SAM" id="MobiDB-lite"/>
    </source>
</evidence>
<evidence type="ECO:0000313" key="3">
    <source>
        <dbReference type="EMBL" id="OWY95727.1"/>
    </source>
</evidence>
<feature type="compositionally biased region" description="Basic and acidic residues" evidence="1">
    <location>
        <begin position="199"/>
        <end position="211"/>
    </location>
</feature>
<feature type="region of interest" description="Disordered" evidence="1">
    <location>
        <begin position="121"/>
        <end position="156"/>
    </location>
</feature>
<name>A0A225URK4_9STRA</name>
<dbReference type="AlphaFoldDB" id="A0A225URK4"/>
<keyword evidence="2" id="KW-1133">Transmembrane helix</keyword>
<keyword evidence="2" id="KW-0812">Transmembrane</keyword>
<evidence type="ECO:0000313" key="4">
    <source>
        <dbReference type="Proteomes" id="UP000198211"/>
    </source>
</evidence>